<evidence type="ECO:0000256" key="1">
    <source>
        <dbReference type="SAM" id="Phobius"/>
    </source>
</evidence>
<sequence length="244" mass="27856">MDKKLEKKINFLTGYAIISTLVFGVVLLSSFVKEDRKETFDEVTVKKINLVGEDGSLRMVLSNETRQHSGRMNGKDYPKRDRPAGMIFFNNEGDECGGLVFAGKTKENRISSGMSFTMDNYHDDQVIQILNSEDYDNGKNSIQRGLIINEYPIGSNIDTRNAKFKELEKIEDEKIRTQKIEELRTKEGSKRRLFIGRNKANNSGMFLYDADGNARMKIYVDEKGDPKIETIDKNGNLKNFLEAK</sequence>
<keyword evidence="1" id="KW-1133">Transmembrane helix</keyword>
<dbReference type="Proteomes" id="UP001595935">
    <property type="component" value="Unassembled WGS sequence"/>
</dbReference>
<gene>
    <name evidence="2" type="ORF">ACFO5S_07275</name>
</gene>
<protein>
    <submittedName>
        <fullName evidence="2">Uncharacterized protein</fullName>
    </submittedName>
</protein>
<dbReference type="EMBL" id="JBHSGV010000003">
    <property type="protein sequence ID" value="MFC4747240.1"/>
    <property type="molecule type" value="Genomic_DNA"/>
</dbReference>
<feature type="transmembrane region" description="Helical" evidence="1">
    <location>
        <begin position="12"/>
        <end position="32"/>
    </location>
</feature>
<keyword evidence="3" id="KW-1185">Reference proteome</keyword>
<comment type="caution">
    <text evidence="2">The sequence shown here is derived from an EMBL/GenBank/DDBJ whole genome shotgun (WGS) entry which is preliminary data.</text>
</comment>
<accession>A0ABV9PDT3</accession>
<keyword evidence="1" id="KW-0472">Membrane</keyword>
<dbReference type="RefSeq" id="WP_213257662.1">
    <property type="nucleotide sequence ID" value="NZ_JAGYWA010000003.1"/>
</dbReference>
<reference evidence="3" key="1">
    <citation type="journal article" date="2019" name="Int. J. Syst. Evol. Microbiol.">
        <title>The Global Catalogue of Microorganisms (GCM) 10K type strain sequencing project: providing services to taxonomists for standard genome sequencing and annotation.</title>
        <authorList>
            <consortium name="The Broad Institute Genomics Platform"/>
            <consortium name="The Broad Institute Genome Sequencing Center for Infectious Disease"/>
            <person name="Wu L."/>
            <person name="Ma J."/>
        </authorList>
    </citation>
    <scope>NUCLEOTIDE SEQUENCE [LARGE SCALE GENOMIC DNA]</scope>
    <source>
        <strain evidence="3">WYCCWR 13023</strain>
    </source>
</reference>
<evidence type="ECO:0000313" key="2">
    <source>
        <dbReference type="EMBL" id="MFC4747240.1"/>
    </source>
</evidence>
<name>A0ABV9PDT3_9FLAO</name>
<proteinExistence type="predicted"/>
<evidence type="ECO:0000313" key="3">
    <source>
        <dbReference type="Proteomes" id="UP001595935"/>
    </source>
</evidence>
<organism evidence="2 3">
    <name type="scientific">Flavobacterium branchiicola</name>
    <dbReference type="NCBI Taxonomy" id="1114875"/>
    <lineage>
        <taxon>Bacteria</taxon>
        <taxon>Pseudomonadati</taxon>
        <taxon>Bacteroidota</taxon>
        <taxon>Flavobacteriia</taxon>
        <taxon>Flavobacteriales</taxon>
        <taxon>Flavobacteriaceae</taxon>
        <taxon>Flavobacterium</taxon>
    </lineage>
</organism>
<keyword evidence="1" id="KW-0812">Transmembrane</keyword>